<reference evidence="3" key="2">
    <citation type="journal article" date="2022" name="BMC Genomics">
        <title>Comparative genome analysis of mycobacteria focusing on tRNA and non-coding RNA.</title>
        <authorList>
            <person name="Behra P.R.K."/>
            <person name="Pettersson B.M.F."/>
            <person name="Ramesh M."/>
            <person name="Das S."/>
            <person name="Dasgupta S."/>
            <person name="Kirsebom L.A."/>
        </authorList>
    </citation>
    <scope>NUCLEOTIDE SEQUENCE</scope>
    <source>
        <strain evidence="3">DSM 44838</strain>
    </source>
</reference>
<evidence type="ECO:0000313" key="3">
    <source>
        <dbReference type="EMBL" id="MCV7422054.1"/>
    </source>
</evidence>
<sequence>MRFILARATREGACGTIAGVSVSGGQQSGGVERHRLLLLRHGETEWSKSGRHTGTTDLELTDEGREQATLAREALADLRLRDPLVVSSPRHRALVTAELAGLTVDEVTPLLAEWNYGDYEGLTTAEIRETTPDWTVWKYGCPGGESTAAVSARADRAVALALSHMETRDVVFVGHGHFSRAVMTRWIELPIAEGIRVSMAAASIAVCGFEHGVRQIAALGLTGHPNPCLPA</sequence>
<dbReference type="SMART" id="SM00855">
    <property type="entry name" value="PGAM"/>
    <property type="match status" value="1"/>
</dbReference>
<dbReference type="EMBL" id="JACKVK010000008">
    <property type="protein sequence ID" value="MCV7422054.1"/>
    <property type="molecule type" value="Genomic_DNA"/>
</dbReference>
<dbReference type="PANTHER" id="PTHR48100">
    <property type="entry name" value="BROAD-SPECIFICITY PHOSPHATASE YOR283W-RELATED"/>
    <property type="match status" value="1"/>
</dbReference>
<gene>
    <name evidence="3" type="ORF">H7K45_16000</name>
</gene>
<dbReference type="AlphaFoldDB" id="A0A9X2Z2F9"/>
<feature type="active site" description="Proton donor/acceptor" evidence="1">
    <location>
        <position position="113"/>
    </location>
</feature>
<dbReference type="Pfam" id="PF00300">
    <property type="entry name" value="His_Phos_1"/>
    <property type="match status" value="1"/>
</dbReference>
<dbReference type="InterPro" id="IPR050275">
    <property type="entry name" value="PGM_Phosphatase"/>
</dbReference>
<proteinExistence type="predicted"/>
<dbReference type="PANTHER" id="PTHR48100:SF15">
    <property type="entry name" value="SEDOHEPTULOSE 1,7-BISPHOSPHATASE"/>
    <property type="match status" value="1"/>
</dbReference>
<dbReference type="CDD" id="cd07067">
    <property type="entry name" value="HP_PGM_like"/>
    <property type="match status" value="1"/>
</dbReference>
<keyword evidence="3" id="KW-0378">Hydrolase</keyword>
<feature type="binding site" evidence="2">
    <location>
        <begin position="53"/>
        <end position="54"/>
    </location>
    <ligand>
        <name>substrate</name>
    </ligand>
</feature>
<dbReference type="GO" id="GO:0070297">
    <property type="term" value="P:regulation of phosphorelay signal transduction system"/>
    <property type="evidence" value="ECO:0007669"/>
    <property type="project" value="TreeGrafter"/>
</dbReference>
<dbReference type="GO" id="GO:0003993">
    <property type="term" value="F:acid phosphatase activity"/>
    <property type="evidence" value="ECO:0007669"/>
    <property type="project" value="UniProtKB-EC"/>
</dbReference>
<protein>
    <submittedName>
        <fullName evidence="3">Acid phosphatase</fullName>
        <ecNumber evidence="3">3.1.3.2</ecNumber>
    </submittedName>
</protein>
<dbReference type="InterPro" id="IPR013078">
    <property type="entry name" value="His_Pase_superF_clade-1"/>
</dbReference>
<dbReference type="EC" id="3.1.3.2" evidence="3"/>
<dbReference type="NCBIfam" id="NF009993">
    <property type="entry name" value="PRK13462.1"/>
    <property type="match status" value="1"/>
</dbReference>
<dbReference type="Proteomes" id="UP001141629">
    <property type="component" value="Unassembled WGS sequence"/>
</dbReference>
<feature type="binding site" evidence="2">
    <location>
        <begin position="113"/>
        <end position="116"/>
    </location>
    <ligand>
        <name>substrate</name>
    </ligand>
</feature>
<evidence type="ECO:0000256" key="2">
    <source>
        <dbReference type="PIRSR" id="PIRSR613078-2"/>
    </source>
</evidence>
<dbReference type="Gene3D" id="3.40.50.1240">
    <property type="entry name" value="Phosphoglycerate mutase-like"/>
    <property type="match status" value="1"/>
</dbReference>
<accession>A0A9X2Z2F9</accession>
<dbReference type="SUPFAM" id="SSF53254">
    <property type="entry name" value="Phosphoglycerate mutase-like"/>
    <property type="match status" value="1"/>
</dbReference>
<dbReference type="GO" id="GO:0101006">
    <property type="term" value="F:protein histidine phosphatase activity"/>
    <property type="evidence" value="ECO:0007669"/>
    <property type="project" value="TreeGrafter"/>
</dbReference>
<organism evidence="3 4">
    <name type="scientific">Mycobacterium yunnanensis</name>
    <dbReference type="NCBI Taxonomy" id="368477"/>
    <lineage>
        <taxon>Bacteria</taxon>
        <taxon>Bacillati</taxon>
        <taxon>Actinomycetota</taxon>
        <taxon>Actinomycetes</taxon>
        <taxon>Mycobacteriales</taxon>
        <taxon>Mycobacteriaceae</taxon>
        <taxon>Mycobacterium</taxon>
    </lineage>
</organism>
<comment type="caution">
    <text evidence="3">The sequence shown here is derived from an EMBL/GenBank/DDBJ whole genome shotgun (WGS) entry which is preliminary data.</text>
</comment>
<name>A0A9X2Z2F9_9MYCO</name>
<evidence type="ECO:0000313" key="4">
    <source>
        <dbReference type="Proteomes" id="UP001141629"/>
    </source>
</evidence>
<feature type="binding site" evidence="2">
    <location>
        <position position="92"/>
    </location>
    <ligand>
        <name>substrate</name>
    </ligand>
</feature>
<reference evidence="3" key="1">
    <citation type="submission" date="2020-07" db="EMBL/GenBank/DDBJ databases">
        <authorList>
            <person name="Pettersson B.M.F."/>
            <person name="Behra P.R.K."/>
            <person name="Ramesh M."/>
            <person name="Das S."/>
            <person name="Dasgupta S."/>
            <person name="Kirsebom L.A."/>
        </authorList>
    </citation>
    <scope>NUCLEOTIDE SEQUENCE</scope>
    <source>
        <strain evidence="3">DSM 44838</strain>
    </source>
</reference>
<evidence type="ECO:0000256" key="1">
    <source>
        <dbReference type="PIRSR" id="PIRSR613078-1"/>
    </source>
</evidence>
<feature type="active site" description="Tele-phosphohistidine intermediate" evidence="1">
    <location>
        <position position="41"/>
    </location>
</feature>
<keyword evidence="4" id="KW-1185">Reference proteome</keyword>
<dbReference type="InterPro" id="IPR029033">
    <property type="entry name" value="His_PPase_superfam"/>
</dbReference>